<evidence type="ECO:0000313" key="1">
    <source>
        <dbReference type="EMBL" id="AXA24961.1"/>
    </source>
</evidence>
<reference evidence="1 2" key="1">
    <citation type="submission" date="2018-06" db="EMBL/GenBank/DDBJ databases">
        <title>The genome of Pseudomonas putida NX-1, a lignin degrader.</title>
        <authorList>
            <person name="Xu Z."/>
        </authorList>
    </citation>
    <scope>NUCLEOTIDE SEQUENCE [LARGE SCALE GENOMIC DNA]</scope>
    <source>
        <strain evidence="1 2">NX-1</strain>
    </source>
</reference>
<dbReference type="Proteomes" id="UP000251617">
    <property type="component" value="Chromosome"/>
</dbReference>
<accession>A0AAD0L5Z0</accession>
<dbReference type="AlphaFoldDB" id="A0AAD0L5Z0"/>
<dbReference type="SUPFAM" id="SSF49265">
    <property type="entry name" value="Fibronectin type III"/>
    <property type="match status" value="1"/>
</dbReference>
<dbReference type="EMBL" id="CP030750">
    <property type="protein sequence ID" value="AXA24961.1"/>
    <property type="molecule type" value="Genomic_DNA"/>
</dbReference>
<organism evidence="1 2">
    <name type="scientific">Pseudomonas putida</name>
    <name type="common">Arthrobacter siderocapsulatus</name>
    <dbReference type="NCBI Taxonomy" id="303"/>
    <lineage>
        <taxon>Bacteria</taxon>
        <taxon>Pseudomonadati</taxon>
        <taxon>Pseudomonadota</taxon>
        <taxon>Gammaproteobacteria</taxon>
        <taxon>Pseudomonadales</taxon>
        <taxon>Pseudomonadaceae</taxon>
        <taxon>Pseudomonas</taxon>
    </lineage>
</organism>
<dbReference type="InterPro" id="IPR036116">
    <property type="entry name" value="FN3_sf"/>
</dbReference>
<protein>
    <submittedName>
        <fullName evidence="1">Uncharacterized protein</fullName>
    </submittedName>
</protein>
<sequence length="476" mass="51536">MLRDNDALRPTIVRAVYEADCLSVAWNPLEWVKPAGWVITLCHQDASGWTSLKHQFIPDGAATAGILAVAEPLSAMREYRVILMALLEQGESRSSAPLPLATLQPVLHSAIYDGEALHIDWQPSSQALLGYEIVVSSTVSGTTFVIPVSGTDSACAVVSNSQLDGGLGNNQGWTVGVEAVACERTRARSQLIHFPPSMNPPNLEQSPLYRGGNRIAVAWFTLDPTEIVRYQLKLHSTLTGKHYEMSLPMEYEFADFPLSSPLPEFDELTFTLTALTAKGAGIRTTPLRIVAARPEITSVVLDNEGVDVAWNMSSSLQFTHYIVQVFSPETGTVAASASVDAPRTQARLSLKAPLRTDKKWVCQVIAYPGSGIGTEGDWVPMITGAPRLALLRPRVGVVDVTWSPPESVVSPEGTWVSIIRAGNVISQDRVAGCSARMMIPVLDANLDQLLSVQLTPICGKASSRTQWQTEQTAPAR</sequence>
<gene>
    <name evidence="1" type="ORF">C1S65_12825</name>
</gene>
<proteinExistence type="predicted"/>
<name>A0AAD0L5Z0_PSEPU</name>
<dbReference type="RefSeq" id="WP_112898236.1">
    <property type="nucleotide sequence ID" value="NZ_CP030750.1"/>
</dbReference>
<evidence type="ECO:0000313" key="2">
    <source>
        <dbReference type="Proteomes" id="UP000251617"/>
    </source>
</evidence>